<sequence length="130" mass="14358">MCKLFIGADPALWQSVTRSMRIDGVVTSVRLESFFWWTLEDIAARDRLTLSQLIGRLYNESLQAGHDLDNFASFLRVCCGRYLALQLDGSIPANADTAIASLDADSVLAREERRYAGGKARHFGLAAPGH</sequence>
<reference evidence="2 3" key="1">
    <citation type="submission" date="2024-10" db="EMBL/GenBank/DDBJ databases">
        <title>Isolation, draft genome sequencing and identification of Phyllobacterium sp. NSA23, isolated from leaf soil.</title>
        <authorList>
            <person name="Akita H."/>
        </authorList>
    </citation>
    <scope>NUCLEOTIDE SEQUENCE [LARGE SCALE GENOMIC DNA]</scope>
    <source>
        <strain evidence="2 3">NSA23</strain>
    </source>
</reference>
<evidence type="ECO:0000313" key="2">
    <source>
        <dbReference type="EMBL" id="GAB1581549.1"/>
    </source>
</evidence>
<keyword evidence="3" id="KW-1185">Reference proteome</keyword>
<evidence type="ECO:0000313" key="3">
    <source>
        <dbReference type="Proteomes" id="UP001628091"/>
    </source>
</evidence>
<gene>
    <name evidence="2" type="ORF">PPNSA23_14920</name>
</gene>
<dbReference type="EMBL" id="BAAFZP010000001">
    <property type="protein sequence ID" value="GAB1581549.1"/>
    <property type="molecule type" value="Genomic_DNA"/>
</dbReference>
<evidence type="ECO:0000259" key="1">
    <source>
        <dbReference type="Pfam" id="PF13467"/>
    </source>
</evidence>
<feature type="domain" description="Ribbon-helix-helix" evidence="1">
    <location>
        <begin position="16"/>
        <end position="83"/>
    </location>
</feature>
<dbReference type="Gene3D" id="1.10.3990.20">
    <property type="entry name" value="protein bp1543"/>
    <property type="match status" value="1"/>
</dbReference>
<dbReference type="Proteomes" id="UP001628091">
    <property type="component" value="Unassembled WGS sequence"/>
</dbReference>
<organism evidence="2 3">
    <name type="scientific">Phyllobacterium phragmitis</name>
    <dbReference type="NCBI Taxonomy" id="2670329"/>
    <lineage>
        <taxon>Bacteria</taxon>
        <taxon>Pseudomonadati</taxon>
        <taxon>Pseudomonadota</taxon>
        <taxon>Alphaproteobacteria</taxon>
        <taxon>Hyphomicrobiales</taxon>
        <taxon>Phyllobacteriaceae</taxon>
        <taxon>Phyllobacterium</taxon>
    </lineage>
</organism>
<dbReference type="InterPro" id="IPR027373">
    <property type="entry name" value="RHH_dom"/>
</dbReference>
<name>A0ABQ0GXZ8_9HYPH</name>
<dbReference type="Pfam" id="PF13467">
    <property type="entry name" value="RHH_4"/>
    <property type="match status" value="1"/>
</dbReference>
<proteinExistence type="predicted"/>
<dbReference type="InterPro" id="IPR038268">
    <property type="entry name" value="RHH_sf"/>
</dbReference>
<dbReference type="RefSeq" id="WP_407864357.1">
    <property type="nucleotide sequence ID" value="NZ_BAAFZP010000001.1"/>
</dbReference>
<comment type="caution">
    <text evidence="2">The sequence shown here is derived from an EMBL/GenBank/DDBJ whole genome shotgun (WGS) entry which is preliminary data.</text>
</comment>
<protein>
    <submittedName>
        <fullName evidence="2">Ribbon-helix-helix domain-containing protein</fullName>
    </submittedName>
</protein>
<accession>A0ABQ0GXZ8</accession>